<dbReference type="RefSeq" id="WP_011449781.1">
    <property type="nucleotide sequence ID" value="NC_007796.1"/>
</dbReference>
<dbReference type="InterPro" id="IPR029058">
    <property type="entry name" value="AB_hydrolase_fold"/>
</dbReference>
<sequence>MNNSYLFLVLILALSLLTAGCMDASNEEKVIASWNLSPDGSIGFSVPETVIEERVLEEGRNLISTDLIFKGFAGDVHAILVSPKNPAAFLVWAPGANNPAAGYAEYMHYYPEHGIGVLIMDVRGNGGATPGYPMNIEKDAGLFMQGAWPEFYLIAADMISAKEYLKKIYPDIPIYAVGDSNGGRYAALAAGSDPDFAGYIGISTSGFHHIGEEYTSPIREFLLSIDPDVQVARIAPRPVILFHAPDDPVIAFTEGETLAVSAGKEAIFIPFNGTHGVNREVDERIIALVSPS</sequence>
<dbReference type="SUPFAM" id="SSF53474">
    <property type="entry name" value="alpha/beta-Hydrolases"/>
    <property type="match status" value="1"/>
</dbReference>
<dbReference type="EMBL" id="CP000254">
    <property type="protein sequence ID" value="ABD42527.1"/>
    <property type="molecule type" value="Genomic_DNA"/>
</dbReference>
<dbReference type="Gene3D" id="3.40.50.1820">
    <property type="entry name" value="alpha/beta hydrolase"/>
    <property type="match status" value="1"/>
</dbReference>
<evidence type="ECO:0000313" key="3">
    <source>
        <dbReference type="Proteomes" id="UP000001941"/>
    </source>
</evidence>
<protein>
    <recommendedName>
        <fullName evidence="1">Serine aminopeptidase S33 domain-containing protein</fullName>
    </recommendedName>
</protein>
<dbReference type="eggNOG" id="arCOG01654">
    <property type="taxonomic scope" value="Archaea"/>
</dbReference>
<dbReference type="EnsemblBacteria" id="ABD42527">
    <property type="protein sequence ID" value="ABD42527"/>
    <property type="gene ID" value="Mhun_2835"/>
</dbReference>
<accession>Q2FS63</accession>
<gene>
    <name evidence="2" type="ordered locus">Mhun_2835</name>
</gene>
<dbReference type="Proteomes" id="UP000001941">
    <property type="component" value="Chromosome"/>
</dbReference>
<dbReference type="AlphaFoldDB" id="Q2FS63"/>
<dbReference type="STRING" id="323259.Mhun_2835"/>
<dbReference type="OrthoDB" id="117239at2157"/>
<dbReference type="InParanoid" id="Q2FS63"/>
<dbReference type="KEGG" id="mhu:Mhun_2835"/>
<dbReference type="HOGENOM" id="CLU_926257_0_0_2"/>
<dbReference type="GeneID" id="3923104"/>
<proteinExistence type="predicted"/>
<evidence type="ECO:0000259" key="1">
    <source>
        <dbReference type="Pfam" id="PF12146"/>
    </source>
</evidence>
<reference evidence="3" key="1">
    <citation type="journal article" date="2016" name="Stand. Genomic Sci.">
        <title>Complete genome sequence of Methanospirillum hungatei type strain JF1.</title>
        <authorList>
            <person name="Gunsalus R.P."/>
            <person name="Cook L.E."/>
            <person name="Crable B."/>
            <person name="Rohlin L."/>
            <person name="McDonald E."/>
            <person name="Mouttaki H."/>
            <person name="Sieber J.R."/>
            <person name="Poweleit N."/>
            <person name="Zhou H."/>
            <person name="Lapidus A.L."/>
            <person name="Daligault H.E."/>
            <person name="Land M."/>
            <person name="Gilna P."/>
            <person name="Ivanova N."/>
            <person name="Kyrpides N."/>
            <person name="Culley D.E."/>
            <person name="McInerney M.J."/>
        </authorList>
    </citation>
    <scope>NUCLEOTIDE SEQUENCE [LARGE SCALE GENOMIC DNA]</scope>
    <source>
        <strain evidence="3">ATCC 27890 / DSM 864 / NBRC 100397 / JF-1</strain>
    </source>
</reference>
<evidence type="ECO:0000313" key="2">
    <source>
        <dbReference type="EMBL" id="ABD42527.1"/>
    </source>
</evidence>
<dbReference type="Pfam" id="PF12146">
    <property type="entry name" value="Hydrolase_4"/>
    <property type="match status" value="1"/>
</dbReference>
<dbReference type="InterPro" id="IPR022742">
    <property type="entry name" value="Hydrolase_4"/>
</dbReference>
<feature type="domain" description="Serine aminopeptidase S33" evidence="1">
    <location>
        <begin position="85"/>
        <end position="205"/>
    </location>
</feature>
<organism evidence="2 3">
    <name type="scientific">Methanospirillum hungatei JF-1 (strain ATCC 27890 / DSM 864 / NBRC 100397 / JF-1)</name>
    <dbReference type="NCBI Taxonomy" id="323259"/>
    <lineage>
        <taxon>Archaea</taxon>
        <taxon>Methanobacteriati</taxon>
        <taxon>Methanobacteriota</taxon>
        <taxon>Stenosarchaea group</taxon>
        <taxon>Methanomicrobia</taxon>
        <taxon>Methanomicrobiales</taxon>
        <taxon>Methanospirillaceae</taxon>
        <taxon>Methanospirillum</taxon>
    </lineage>
</organism>
<name>Q2FS63_METHJ</name>
<keyword evidence="3" id="KW-1185">Reference proteome</keyword>